<reference evidence="3" key="1">
    <citation type="submission" date="2022-07" db="EMBL/GenBank/DDBJ databases">
        <title>Genome analysis of Parmales, a sister group of diatoms, reveals the evolutionary specialization of diatoms from phago-mixotrophs to photoautotrophs.</title>
        <authorList>
            <person name="Ban H."/>
            <person name="Sato S."/>
            <person name="Yoshikawa S."/>
            <person name="Kazumasa Y."/>
            <person name="Nakamura Y."/>
            <person name="Ichinomiya M."/>
            <person name="Saitoh K."/>
            <person name="Sato N."/>
            <person name="Blanc-Mathieu R."/>
            <person name="Endo H."/>
            <person name="Kuwata A."/>
            <person name="Ogata H."/>
        </authorList>
    </citation>
    <scope>NUCLEOTIDE SEQUENCE</scope>
</reference>
<feature type="region of interest" description="Disordered" evidence="2">
    <location>
        <begin position="1"/>
        <end position="102"/>
    </location>
</feature>
<comment type="caution">
    <text evidence="3">The sequence shown here is derived from an EMBL/GenBank/DDBJ whole genome shotgun (WGS) entry which is preliminary data.</text>
</comment>
<evidence type="ECO:0000256" key="1">
    <source>
        <dbReference type="SAM" id="Coils"/>
    </source>
</evidence>
<sequence length="730" mass="79739">MSNVGVRDDGSPFPRGSTNLDNNNDSFYHQNDVTTPHHSQHDNSMNDSTATIPLNELISPSTPSFTPSSHSRMTPSTPTVSFHPRHHDNHSLPNTPSLDSVLSSRREELARLKALREEKDRETGGVEKLLERARMSITPKNGASRRAHYKSVISSYTPGSNRREQGAGGSLRLIRKLREEQSGRKEAIRRIKELEASALLRTPFTPTLPEPRASLSPTSPKQGGGEAANEAQAATNKEAEKREREMMEELASLRLKLAEQAATKAAYSPQIVESPLPPPPAPPIQQQIAQQTPSPPKRMPPSPTLVRELESLRHTVNEKSRLEIEAKEENIRLMDRVAEVERMRGMEEERRREEEERWVKAEEDRARNAEAAAEALRRADEEKRTAELAQAEAQAEAKKTAEAAKAAEAKSTLTVLSEFTTPLAGYTIREMTDASSSDPPSPWEDLTTVSEYKYSRRFDPRDPSTVDVSMEVTADAGRFLLTGPSTLIQLHSEDSTTHPLPTTATVCYIDYEGNECTYDLNDVADECLSVRAGYCTGIIAAASALRDRGSRESTPKNTPRRIIRGMNGLAHPPTNGLAPPPTNGLAPPPTSLYGAPPTALSRPKETPKKSPPPPTFQDFSTFQQKEPAPSPTAPTPAASTPAPPVDYSDPASDLNVLVAPSQTMTFKLDPTVLSPTPPRKSSIGILKPLKSLFSASITSAVIALGVAIYSADPATRVAIIGSVDTFRYTF</sequence>
<proteinExistence type="predicted"/>
<keyword evidence="1" id="KW-0175">Coiled coil</keyword>
<feature type="compositionally biased region" description="Pro residues" evidence="2">
    <location>
        <begin position="293"/>
        <end position="303"/>
    </location>
</feature>
<name>A0A9W7KSQ1_9STRA</name>
<feature type="coiled-coil region" evidence="1">
    <location>
        <begin position="102"/>
        <end position="132"/>
    </location>
</feature>
<protein>
    <submittedName>
        <fullName evidence="3">Uncharacterized protein</fullName>
    </submittedName>
</protein>
<feature type="compositionally biased region" description="Low complexity" evidence="2">
    <location>
        <begin position="227"/>
        <end position="236"/>
    </location>
</feature>
<feature type="region of interest" description="Disordered" evidence="2">
    <location>
        <begin position="370"/>
        <end position="394"/>
    </location>
</feature>
<feature type="compositionally biased region" description="Basic and acidic residues" evidence="2">
    <location>
        <begin position="1"/>
        <end position="10"/>
    </location>
</feature>
<feature type="region of interest" description="Disordered" evidence="2">
    <location>
        <begin position="545"/>
        <end position="651"/>
    </location>
</feature>
<dbReference type="AlphaFoldDB" id="A0A9W7KSQ1"/>
<feature type="compositionally biased region" description="Low complexity" evidence="2">
    <location>
        <begin position="59"/>
        <end position="71"/>
    </location>
</feature>
<dbReference type="OrthoDB" id="3045089at2759"/>
<feature type="region of interest" description="Disordered" evidence="2">
    <location>
        <begin position="202"/>
        <end position="247"/>
    </location>
</feature>
<feature type="compositionally biased region" description="Polar residues" evidence="2">
    <location>
        <begin position="16"/>
        <end position="52"/>
    </location>
</feature>
<feature type="compositionally biased region" description="Basic and acidic residues" evidence="2">
    <location>
        <begin position="375"/>
        <end position="386"/>
    </location>
</feature>
<evidence type="ECO:0000256" key="2">
    <source>
        <dbReference type="SAM" id="MobiDB-lite"/>
    </source>
</evidence>
<evidence type="ECO:0000313" key="3">
    <source>
        <dbReference type="EMBL" id="GMI10010.1"/>
    </source>
</evidence>
<evidence type="ECO:0000313" key="4">
    <source>
        <dbReference type="Proteomes" id="UP001165082"/>
    </source>
</evidence>
<feature type="compositionally biased region" description="Polar residues" evidence="2">
    <location>
        <begin position="91"/>
        <end position="102"/>
    </location>
</feature>
<keyword evidence="4" id="KW-1185">Reference proteome</keyword>
<dbReference type="Proteomes" id="UP001165082">
    <property type="component" value="Unassembled WGS sequence"/>
</dbReference>
<gene>
    <name evidence="3" type="ORF">TrRE_jg4574</name>
</gene>
<accession>A0A9W7KSQ1</accession>
<feature type="compositionally biased region" description="Basic and acidic residues" evidence="2">
    <location>
        <begin position="545"/>
        <end position="554"/>
    </location>
</feature>
<feature type="compositionally biased region" description="Basic and acidic residues" evidence="2">
    <location>
        <begin position="237"/>
        <end position="247"/>
    </location>
</feature>
<feature type="compositionally biased region" description="Pro residues" evidence="2">
    <location>
        <begin position="578"/>
        <end position="590"/>
    </location>
</feature>
<organism evidence="3 4">
    <name type="scientific">Triparma retinervis</name>
    <dbReference type="NCBI Taxonomy" id="2557542"/>
    <lineage>
        <taxon>Eukaryota</taxon>
        <taxon>Sar</taxon>
        <taxon>Stramenopiles</taxon>
        <taxon>Ochrophyta</taxon>
        <taxon>Bolidophyceae</taxon>
        <taxon>Parmales</taxon>
        <taxon>Triparmaceae</taxon>
        <taxon>Triparma</taxon>
    </lineage>
</organism>
<dbReference type="EMBL" id="BRXZ01000351">
    <property type="protein sequence ID" value="GMI10010.1"/>
    <property type="molecule type" value="Genomic_DNA"/>
</dbReference>
<feature type="region of interest" description="Disordered" evidence="2">
    <location>
        <begin position="266"/>
        <end position="303"/>
    </location>
</feature>